<evidence type="ECO:0000256" key="7">
    <source>
        <dbReference type="PIRNR" id="PIRNR006404"/>
    </source>
</evidence>
<feature type="transmembrane region" description="Helical" evidence="7">
    <location>
        <begin position="104"/>
        <end position="126"/>
    </location>
</feature>
<dbReference type="OrthoDB" id="9800627at2"/>
<feature type="domain" description="CBS" evidence="11">
    <location>
        <begin position="255"/>
        <end position="312"/>
    </location>
</feature>
<keyword evidence="13" id="KW-1185">Reference proteome</keyword>
<keyword evidence="7 9" id="KW-0479">Metal-binding</keyword>
<dbReference type="PANTHER" id="PTHR39188:SF3">
    <property type="entry name" value="STAGE IV SPORULATION PROTEIN FB"/>
    <property type="match status" value="1"/>
</dbReference>
<reference evidence="12 13" key="1">
    <citation type="journal article" date="2016" name="Int. J. Syst. Evol. Microbiol.">
        <title>Acidipila dinghuensis sp. nov., an acidobacterium isolated from forest soil.</title>
        <authorList>
            <person name="Jiang Y.W."/>
            <person name="Wang J."/>
            <person name="Chen M.H."/>
            <person name="Lv Y.Y."/>
            <person name="Qiu L.H."/>
        </authorList>
    </citation>
    <scope>NUCLEOTIDE SEQUENCE [LARGE SCALE GENOMIC DNA]</scope>
    <source>
        <strain evidence="12 13">DHOF10</strain>
    </source>
</reference>
<dbReference type="GO" id="GO:0005886">
    <property type="term" value="C:plasma membrane"/>
    <property type="evidence" value="ECO:0007669"/>
    <property type="project" value="UniProtKB-SubCell"/>
</dbReference>
<dbReference type="InterPro" id="IPR016483">
    <property type="entry name" value="UCP006404_Pept_M50_CBS"/>
</dbReference>
<keyword evidence="5 7" id="KW-0862">Zinc</keyword>
<evidence type="ECO:0000256" key="4">
    <source>
        <dbReference type="ARBA" id="ARBA00022801"/>
    </source>
</evidence>
<dbReference type="Proteomes" id="UP000290253">
    <property type="component" value="Unassembled WGS sequence"/>
</dbReference>
<evidence type="ECO:0000313" key="13">
    <source>
        <dbReference type="Proteomes" id="UP000290253"/>
    </source>
</evidence>
<name>A0A4Q1SJA5_9BACT</name>
<keyword evidence="7" id="KW-0812">Transmembrane</keyword>
<evidence type="ECO:0000256" key="6">
    <source>
        <dbReference type="ARBA" id="ARBA00023049"/>
    </source>
</evidence>
<dbReference type="PROSITE" id="PS51371">
    <property type="entry name" value="CBS"/>
    <property type="match status" value="1"/>
</dbReference>
<evidence type="ECO:0000259" key="11">
    <source>
        <dbReference type="PROSITE" id="PS51371"/>
    </source>
</evidence>
<keyword evidence="7" id="KW-0472">Membrane</keyword>
<keyword evidence="3 7" id="KW-0645">Protease</keyword>
<feature type="transmembrane region" description="Helical" evidence="7">
    <location>
        <begin position="21"/>
        <end position="38"/>
    </location>
</feature>
<dbReference type="EMBL" id="SDMK01000001">
    <property type="protein sequence ID" value="RXS97706.1"/>
    <property type="molecule type" value="Genomic_DNA"/>
</dbReference>
<sequence>MRGWSFPLGRWFGVDLRIHTFFLLLLGFCLLSTGVAGVSGWRGFFLWGTLFFAVLIRELARLLVAAYHGLQLRSVLLLPIGGLFSYTNPESAERAQDPRIQFQLAIAGPLASLLLAGIIAGLILGSTTGVPLLVRPWITASHLMRSAVWLSLGLAALHCVPAYPLDAGRVLRGIMADSRGHARATKAASGLGQAFGMLTMIAGLALLAMPNTGAAAGISPWLIMGGFFVFIGAQLEDQGVMFQSVVETVRMKDVMLTEFSTMSPSDTLADALFKAVHSLQDEFPVVRGPNLVGVVSRQGILSALRTDGNGYVQSIMSRSFQVAAPEDSLGLMIRRIAGGRMSLVPIAEAGRIVGIVTWQNLSNSMGLLAEHRRFEREG</sequence>
<dbReference type="InterPro" id="IPR000644">
    <property type="entry name" value="CBS_dom"/>
</dbReference>
<proteinExistence type="inferred from homology"/>
<evidence type="ECO:0000256" key="10">
    <source>
        <dbReference type="PROSITE-ProRule" id="PRU00703"/>
    </source>
</evidence>
<comment type="caution">
    <text evidence="12">The sequence shown here is derived from an EMBL/GenBank/DDBJ whole genome shotgun (WGS) entry which is preliminary data.</text>
</comment>
<evidence type="ECO:0000256" key="8">
    <source>
        <dbReference type="PIRSR" id="PIRSR006404-1"/>
    </source>
</evidence>
<evidence type="ECO:0000256" key="2">
    <source>
        <dbReference type="ARBA" id="ARBA00007931"/>
    </source>
</evidence>
<dbReference type="Gene3D" id="3.10.580.10">
    <property type="entry name" value="CBS-domain"/>
    <property type="match status" value="1"/>
</dbReference>
<feature type="active site" evidence="8">
    <location>
        <position position="58"/>
    </location>
</feature>
<feature type="binding site" evidence="9">
    <location>
        <position position="166"/>
    </location>
    <ligand>
        <name>Zn(2+)</name>
        <dbReference type="ChEBI" id="CHEBI:29105"/>
        <note>catalytic</note>
    </ligand>
</feature>
<dbReference type="PIRSF" id="PIRSF006404">
    <property type="entry name" value="UCP006404_Pept_M50_CBS"/>
    <property type="match status" value="1"/>
</dbReference>
<dbReference type="SUPFAM" id="SSF54631">
    <property type="entry name" value="CBS-domain pair"/>
    <property type="match status" value="1"/>
</dbReference>
<accession>A0A4Q1SJA5</accession>
<feature type="transmembrane region" description="Helical" evidence="7">
    <location>
        <begin position="187"/>
        <end position="208"/>
    </location>
</feature>
<evidence type="ECO:0000313" key="12">
    <source>
        <dbReference type="EMBL" id="RXS97706.1"/>
    </source>
</evidence>
<evidence type="ECO:0000256" key="1">
    <source>
        <dbReference type="ARBA" id="ARBA00004127"/>
    </source>
</evidence>
<dbReference type="GO" id="GO:0006508">
    <property type="term" value="P:proteolysis"/>
    <property type="evidence" value="ECO:0007669"/>
    <property type="project" value="UniProtKB-KW"/>
</dbReference>
<dbReference type="Pfam" id="PF00571">
    <property type="entry name" value="CBS"/>
    <property type="match status" value="2"/>
</dbReference>
<comment type="cofactor">
    <cofactor evidence="7 9">
        <name>Zn(2+)</name>
        <dbReference type="ChEBI" id="CHEBI:29105"/>
    </cofactor>
    <text evidence="7 9">Binds 1 zinc ion per subunit.</text>
</comment>
<dbReference type="PANTHER" id="PTHR39188">
    <property type="entry name" value="MEMBRANE-ASSOCIATED ZINC METALLOPROTEASE M50B"/>
    <property type="match status" value="1"/>
</dbReference>
<gene>
    <name evidence="12" type="ORF">ESZ00_07500</name>
</gene>
<evidence type="ECO:0000256" key="9">
    <source>
        <dbReference type="PIRSR" id="PIRSR006404-2"/>
    </source>
</evidence>
<comment type="similarity">
    <text evidence="2 7">Belongs to the peptidase M50B family.</text>
</comment>
<dbReference type="AlphaFoldDB" id="A0A4Q1SJA5"/>
<protein>
    <recommendedName>
        <fullName evidence="7">Zinc metalloprotease</fullName>
    </recommendedName>
</protein>
<feature type="transmembrane region" description="Helical" evidence="7">
    <location>
        <begin position="44"/>
        <end position="64"/>
    </location>
</feature>
<evidence type="ECO:0000256" key="5">
    <source>
        <dbReference type="ARBA" id="ARBA00022833"/>
    </source>
</evidence>
<keyword evidence="6 7" id="KW-0482">Metalloprotease</keyword>
<dbReference type="GO" id="GO:0012505">
    <property type="term" value="C:endomembrane system"/>
    <property type="evidence" value="ECO:0007669"/>
    <property type="project" value="UniProtKB-SubCell"/>
</dbReference>
<organism evidence="12 13">
    <name type="scientific">Silvibacterium dinghuense</name>
    <dbReference type="NCBI Taxonomy" id="1560006"/>
    <lineage>
        <taxon>Bacteria</taxon>
        <taxon>Pseudomonadati</taxon>
        <taxon>Acidobacteriota</taxon>
        <taxon>Terriglobia</taxon>
        <taxon>Terriglobales</taxon>
        <taxon>Acidobacteriaceae</taxon>
        <taxon>Silvibacterium</taxon>
    </lineage>
</organism>
<evidence type="ECO:0000256" key="3">
    <source>
        <dbReference type="ARBA" id="ARBA00022670"/>
    </source>
</evidence>
<keyword evidence="10" id="KW-0129">CBS domain</keyword>
<keyword evidence="4 7" id="KW-0378">Hydrolase</keyword>
<dbReference type="InterPro" id="IPR046342">
    <property type="entry name" value="CBS_dom_sf"/>
</dbReference>
<keyword evidence="7" id="KW-1003">Cell membrane</keyword>
<feature type="transmembrane region" description="Helical" evidence="7">
    <location>
        <begin position="214"/>
        <end position="233"/>
    </location>
</feature>
<dbReference type="GO" id="GO:0046872">
    <property type="term" value="F:metal ion binding"/>
    <property type="evidence" value="ECO:0007669"/>
    <property type="project" value="UniProtKB-UniRule"/>
</dbReference>
<feature type="transmembrane region" description="Helical" evidence="7">
    <location>
        <begin position="146"/>
        <end position="166"/>
    </location>
</feature>
<dbReference type="GO" id="GO:0008237">
    <property type="term" value="F:metallopeptidase activity"/>
    <property type="evidence" value="ECO:0007669"/>
    <property type="project" value="UniProtKB-UniRule"/>
</dbReference>
<keyword evidence="7" id="KW-1133">Transmembrane helix</keyword>
<comment type="subcellular location">
    <subcellularLocation>
        <location evidence="7">Cell membrane</location>
        <topology evidence="7">Multi-pass membrane protein</topology>
    </subcellularLocation>
    <subcellularLocation>
        <location evidence="1">Endomembrane system</location>
        <topology evidence="1">Multi-pass membrane protein</topology>
    </subcellularLocation>
</comment>